<comment type="similarity">
    <text evidence="1 3 4">Belongs to the PCNA family.</text>
</comment>
<dbReference type="InterPro" id="IPR000730">
    <property type="entry name" value="Pr_cel_nuc_antig"/>
</dbReference>
<comment type="function">
    <text evidence="3">Sliding clamp subunit that acts as a moving platform for DNA processing. Responsible for tethering the catalytic subunit of DNA polymerase and other proteins to DNA during high-speed replication.</text>
</comment>
<dbReference type="Proteomes" id="UP000226592">
    <property type="component" value="Unassembled WGS sequence"/>
</dbReference>
<reference evidence="9" key="1">
    <citation type="submission" date="2017-09" db="EMBL/GenBank/DDBJ databases">
        <title>The Reconstruction of 2,631 Draft Metagenome-Assembled Genomes from the Global Oceans.</title>
        <authorList>
            <person name="Tully B.J."/>
            <person name="Graham E.D."/>
            <person name="Heidelberg J.F."/>
        </authorList>
    </citation>
    <scope>NUCLEOTIDE SEQUENCE [LARGE SCALE GENOMIC DNA]</scope>
</reference>
<proteinExistence type="inferred from homology"/>
<dbReference type="Gene3D" id="3.70.10.10">
    <property type="match status" value="1"/>
</dbReference>
<gene>
    <name evidence="3" type="primary">pcn</name>
    <name evidence="8" type="ORF">CL943_00935</name>
</gene>
<feature type="domain" description="Proliferating cell nuclear antigen PCNA N-terminal" evidence="6">
    <location>
        <begin position="7"/>
        <end position="100"/>
    </location>
</feature>
<dbReference type="InterPro" id="IPR022649">
    <property type="entry name" value="Pr_cel_nuc_antig_C"/>
</dbReference>
<sequence>MGEWMTIELKNVDQLRKAIEAISSFISEGNFRFSENGISFKAIDPSQIVYVIFDMDKKVFEKYSIEPTFVGVDLVEMSKILSRALPNDKLVLDLTDSEMLLRLEGSIRRSFSLPLIDVSDDEVNIPKTSFDASIDIKSKILREALKDASLFGSSVVLRVKDNQLIIEARGSSGTLKSVAKQTKYVSVESKSEVVSKYSLNFLQSIVREADPDKKILLELKSDAPMKVSYKIGASPIEFHLAHMIL</sequence>
<evidence type="ECO:0000259" key="7">
    <source>
        <dbReference type="Pfam" id="PF02747"/>
    </source>
</evidence>
<dbReference type="PANTHER" id="PTHR11352">
    <property type="entry name" value="PROLIFERATING CELL NUCLEAR ANTIGEN"/>
    <property type="match status" value="1"/>
</dbReference>
<evidence type="ECO:0000256" key="4">
    <source>
        <dbReference type="RuleBase" id="RU003671"/>
    </source>
</evidence>
<dbReference type="Pfam" id="PF00705">
    <property type="entry name" value="PCNA_N"/>
    <property type="match status" value="1"/>
</dbReference>
<feature type="domain" description="Proliferating cell nuclear antigen PCNA C-terminal" evidence="7">
    <location>
        <begin position="125"/>
        <end position="235"/>
    </location>
</feature>
<accession>A0A2D6M0B0</accession>
<dbReference type="SUPFAM" id="SSF55979">
    <property type="entry name" value="DNA clamp"/>
    <property type="match status" value="2"/>
</dbReference>
<dbReference type="GO" id="GO:0006275">
    <property type="term" value="P:regulation of DNA replication"/>
    <property type="evidence" value="ECO:0007669"/>
    <property type="project" value="UniProtKB-UniRule"/>
</dbReference>
<dbReference type="EMBL" id="NZBU01000004">
    <property type="protein sequence ID" value="MAG21855.1"/>
    <property type="molecule type" value="Genomic_DNA"/>
</dbReference>
<dbReference type="CDD" id="cd00577">
    <property type="entry name" value="PCNA"/>
    <property type="match status" value="1"/>
</dbReference>
<protein>
    <recommendedName>
        <fullName evidence="3">DNA polymerase sliding clamp</fullName>
    </recommendedName>
    <alternativeName>
        <fullName evidence="3">Proliferating cell nuclear antigen homolog</fullName>
        <shortName evidence="3">PCNA</shortName>
    </alternativeName>
</protein>
<evidence type="ECO:0000256" key="1">
    <source>
        <dbReference type="ARBA" id="ARBA00010462"/>
    </source>
</evidence>
<dbReference type="GO" id="GO:0006272">
    <property type="term" value="P:leading strand elongation"/>
    <property type="evidence" value="ECO:0007669"/>
    <property type="project" value="TreeGrafter"/>
</dbReference>
<comment type="function">
    <text evidence="5">Sliding clamp subunit. Responsible for tethering the catalytic subunit of DNA polymerase to DNA during high-speed replication.</text>
</comment>
<organism evidence="8 9">
    <name type="scientific">Candidatus Iainarchaeum sp</name>
    <dbReference type="NCBI Taxonomy" id="3101447"/>
    <lineage>
        <taxon>Archaea</taxon>
        <taxon>Candidatus Iainarchaeota</taxon>
        <taxon>Candidatus Iainarchaeia</taxon>
        <taxon>Candidatus Iainarchaeales</taxon>
        <taxon>Candidatus Iainarchaeaceae</taxon>
        <taxon>Candidatus Iainarchaeum</taxon>
    </lineage>
</organism>
<evidence type="ECO:0000313" key="8">
    <source>
        <dbReference type="EMBL" id="MAG21855.1"/>
    </source>
</evidence>
<comment type="subunit">
    <text evidence="3">Homotrimer. The subunits circularize to form a toroid; DNA passes through its center. Replication factor C (RFC) is required to load the toroid on the DNA.</text>
</comment>
<evidence type="ECO:0000313" key="9">
    <source>
        <dbReference type="Proteomes" id="UP000226592"/>
    </source>
</evidence>
<dbReference type="GO" id="GO:0003677">
    <property type="term" value="F:DNA binding"/>
    <property type="evidence" value="ECO:0007669"/>
    <property type="project" value="UniProtKB-UniRule"/>
</dbReference>
<keyword evidence="3 4" id="KW-0235">DNA replication</keyword>
<dbReference type="InterPro" id="IPR022648">
    <property type="entry name" value="Pr_cel_nuc_antig_N"/>
</dbReference>
<evidence type="ECO:0000256" key="3">
    <source>
        <dbReference type="HAMAP-Rule" id="MF_00317"/>
    </source>
</evidence>
<dbReference type="Pfam" id="PF02747">
    <property type="entry name" value="PCNA_C"/>
    <property type="match status" value="1"/>
</dbReference>
<comment type="caution">
    <text evidence="8">The sequence shown here is derived from an EMBL/GenBank/DDBJ whole genome shotgun (WGS) entry which is preliminary data.</text>
</comment>
<dbReference type="PRINTS" id="PR00339">
    <property type="entry name" value="PCNACYCLIN"/>
</dbReference>
<evidence type="ECO:0000256" key="5">
    <source>
        <dbReference type="RuleBase" id="RU003673"/>
    </source>
</evidence>
<dbReference type="PANTHER" id="PTHR11352:SF0">
    <property type="entry name" value="PROLIFERATING CELL NUCLEAR ANTIGEN"/>
    <property type="match status" value="1"/>
</dbReference>
<dbReference type="GO" id="GO:0030337">
    <property type="term" value="F:DNA polymerase processivity factor activity"/>
    <property type="evidence" value="ECO:0007669"/>
    <property type="project" value="UniProtKB-UniRule"/>
</dbReference>
<dbReference type="AlphaFoldDB" id="A0A2D6M0B0"/>
<keyword evidence="2 3" id="KW-0238">DNA-binding</keyword>
<evidence type="ECO:0000259" key="6">
    <source>
        <dbReference type="Pfam" id="PF00705"/>
    </source>
</evidence>
<evidence type="ECO:0000256" key="2">
    <source>
        <dbReference type="ARBA" id="ARBA00023125"/>
    </source>
</evidence>
<name>A0A2D6M0B0_9ARCH</name>
<dbReference type="InterPro" id="IPR046938">
    <property type="entry name" value="DNA_clamp_sf"/>
</dbReference>
<dbReference type="HAMAP" id="MF_00317">
    <property type="entry name" value="DNApol_clamp_arch"/>
    <property type="match status" value="1"/>
</dbReference>